<dbReference type="AlphaFoldDB" id="A0A1X7DHQ9"/>
<feature type="region of interest" description="Disordered" evidence="1">
    <location>
        <begin position="269"/>
        <end position="330"/>
    </location>
</feature>
<proteinExistence type="predicted"/>
<dbReference type="EMBL" id="FWZU01000003">
    <property type="protein sequence ID" value="SMF15634.1"/>
    <property type="molecule type" value="Genomic_DNA"/>
</dbReference>
<reference evidence="3" key="1">
    <citation type="submission" date="2017-04" db="EMBL/GenBank/DDBJ databases">
        <authorList>
            <person name="Varghese N."/>
            <person name="Submissions S."/>
        </authorList>
    </citation>
    <scope>NUCLEOTIDE SEQUENCE [LARGE SCALE GENOMIC DNA]</scope>
    <source>
        <strain evidence="3">K3S</strain>
    </source>
</reference>
<dbReference type="RefSeq" id="WP_085101606.1">
    <property type="nucleotide sequence ID" value="NZ_FWZU01000003.1"/>
</dbReference>
<protein>
    <submittedName>
        <fullName evidence="2">Uncharacterized protein</fullName>
    </submittedName>
</protein>
<evidence type="ECO:0000313" key="2">
    <source>
        <dbReference type="EMBL" id="SMF15634.1"/>
    </source>
</evidence>
<accession>A0A1X7DHQ9</accession>
<dbReference type="STRING" id="1519643.SAMN06295933_1915"/>
<gene>
    <name evidence="2" type="ORF">SAMN06295933_1915</name>
</gene>
<keyword evidence="3" id="KW-1185">Reference proteome</keyword>
<dbReference type="OrthoDB" id="5448387at2"/>
<organism evidence="2 3">
    <name type="scientific">Desulfovibrio gilichinskyi</name>
    <dbReference type="NCBI Taxonomy" id="1519643"/>
    <lineage>
        <taxon>Bacteria</taxon>
        <taxon>Pseudomonadati</taxon>
        <taxon>Thermodesulfobacteriota</taxon>
        <taxon>Desulfovibrionia</taxon>
        <taxon>Desulfovibrionales</taxon>
        <taxon>Desulfovibrionaceae</taxon>
        <taxon>Desulfovibrio</taxon>
    </lineage>
</organism>
<dbReference type="Proteomes" id="UP000192906">
    <property type="component" value="Unassembled WGS sequence"/>
</dbReference>
<dbReference type="SUPFAM" id="SSF48452">
    <property type="entry name" value="TPR-like"/>
    <property type="match status" value="1"/>
</dbReference>
<feature type="compositionally biased region" description="Basic and acidic residues" evidence="1">
    <location>
        <begin position="307"/>
        <end position="330"/>
    </location>
</feature>
<dbReference type="Gene3D" id="1.25.40.10">
    <property type="entry name" value="Tetratricopeptide repeat domain"/>
    <property type="match status" value="1"/>
</dbReference>
<dbReference type="InterPro" id="IPR011990">
    <property type="entry name" value="TPR-like_helical_dom_sf"/>
</dbReference>
<name>A0A1X7DHQ9_9BACT</name>
<sequence>MSSPKSIKENVARAKSYGQRKDYLRCLFSLSISLDELADSQVFGREKFEIGILVDEVFRQLLAMEELKSVLPRGLKYTRGHEKKLSKALRHIHDTIKNAIEKAAIDKIRKQKNQIDKYILTGQKCLEDKDAKEAKKYFRRITEAFPEERGLLQDVGGRFVKAGFARDGIEYLERAIEQNPTDSRPYILILLAWEMLVEQDQALAVIKEIVRRFGANESLFVRQAKLFLAKRMYAEAYDAAASALKLNPLSRDAKKISDQLGPKIFGRGYKPGTTSGEMKAAKAKRSASSSSTTKGAINLDLGGGSSDVKKPATKEAVKKPDASKVIKLDF</sequence>
<evidence type="ECO:0000313" key="3">
    <source>
        <dbReference type="Proteomes" id="UP000192906"/>
    </source>
</evidence>
<evidence type="ECO:0000256" key="1">
    <source>
        <dbReference type="SAM" id="MobiDB-lite"/>
    </source>
</evidence>